<dbReference type="RefSeq" id="WP_142714315.1">
    <property type="nucleotide sequence ID" value="NZ_FXTH01000007.1"/>
</dbReference>
<organism evidence="5 6">
    <name type="scientific">Fodinibius sediminis</name>
    <dbReference type="NCBI Taxonomy" id="1214077"/>
    <lineage>
        <taxon>Bacteria</taxon>
        <taxon>Pseudomonadati</taxon>
        <taxon>Balneolota</taxon>
        <taxon>Balneolia</taxon>
        <taxon>Balneolales</taxon>
        <taxon>Balneolaceae</taxon>
        <taxon>Fodinibius</taxon>
    </lineage>
</organism>
<protein>
    <submittedName>
        <fullName evidence="5">Uncharacterized lipoprotein YddW, UPF0748 family</fullName>
    </submittedName>
</protein>
<keyword evidence="1" id="KW-0732">Signal</keyword>
<proteinExistence type="predicted"/>
<feature type="domain" description="Glycosyl hydrolase-like 10" evidence="4">
    <location>
        <begin position="97"/>
        <end position="412"/>
    </location>
</feature>
<keyword evidence="6" id="KW-1185">Reference proteome</keyword>
<accession>A0A521CTZ1</accession>
<gene>
    <name evidence="5" type="ORF">SAMN06265218_10754</name>
</gene>
<name>A0A521CTZ1_9BACT</name>
<evidence type="ECO:0000313" key="6">
    <source>
        <dbReference type="Proteomes" id="UP000317593"/>
    </source>
</evidence>
<keyword evidence="5" id="KW-0449">Lipoprotein</keyword>
<dbReference type="Proteomes" id="UP000317593">
    <property type="component" value="Unassembled WGS sequence"/>
</dbReference>
<dbReference type="PANTHER" id="PTHR43405:SF1">
    <property type="entry name" value="GLYCOSYL HYDROLASE DIGH"/>
    <property type="match status" value="1"/>
</dbReference>
<dbReference type="InterPro" id="IPR017853">
    <property type="entry name" value="GH"/>
</dbReference>
<evidence type="ECO:0000313" key="5">
    <source>
        <dbReference type="EMBL" id="SMO62201.1"/>
    </source>
</evidence>
<evidence type="ECO:0000259" key="4">
    <source>
        <dbReference type="Pfam" id="PF02638"/>
    </source>
</evidence>
<dbReference type="OrthoDB" id="9773203at2"/>
<dbReference type="AlphaFoldDB" id="A0A521CTZ1"/>
<feature type="compositionally biased region" description="Acidic residues" evidence="2">
    <location>
        <begin position="50"/>
        <end position="67"/>
    </location>
</feature>
<dbReference type="EMBL" id="FXTH01000007">
    <property type="protein sequence ID" value="SMO62201.1"/>
    <property type="molecule type" value="Genomic_DNA"/>
</dbReference>
<keyword evidence="3" id="KW-0472">Membrane</keyword>
<dbReference type="SUPFAM" id="SSF51445">
    <property type="entry name" value="(Trans)glycosidases"/>
    <property type="match status" value="1"/>
</dbReference>
<feature type="region of interest" description="Disordered" evidence="2">
    <location>
        <begin position="41"/>
        <end position="78"/>
    </location>
</feature>
<evidence type="ECO:0000256" key="1">
    <source>
        <dbReference type="ARBA" id="ARBA00022729"/>
    </source>
</evidence>
<dbReference type="Pfam" id="PF02638">
    <property type="entry name" value="GHL10"/>
    <property type="match status" value="1"/>
</dbReference>
<reference evidence="5 6" key="1">
    <citation type="submission" date="2017-05" db="EMBL/GenBank/DDBJ databases">
        <authorList>
            <person name="Varghese N."/>
            <person name="Submissions S."/>
        </authorList>
    </citation>
    <scope>NUCLEOTIDE SEQUENCE [LARGE SCALE GENOMIC DNA]</scope>
    <source>
        <strain evidence="5 6">DSM 21194</strain>
    </source>
</reference>
<feature type="transmembrane region" description="Helical" evidence="3">
    <location>
        <begin position="20"/>
        <end position="40"/>
    </location>
</feature>
<sequence length="571" mass="65598">MSNQGSGQNISNRKAQVSGWILLAMLMVLFLGCSSPRAVITEGSQKEPEQVEPETPSEDDSADEEPPGEQLPEEPAAPYATYTLRAPYNNLPETPREFRGVWIATVDNIDWPSEPGLSVDHQKEELKTMMDRAVGMNMNAIILQVRPAADAFYHSPFEPWSEYLTGRQGKAPEPFYDPLKFAVKEAHQRGLELHAWFNPFRAYHPSADSGLAPDHIKNLHPEMVVQYGDYLWLDPGQEKVQQYSINIITDVVRRYDIDGVHLDDYFYPYPKRMENGKFLPFPDGHSFGRHRKRNRGRQRDDWRRENVNDFIKRLNSEIKLIDPHIRFGISPFGIWRPGHPKQIKGLDAFNRIYADARKWLQEGWVDYLAPQLYWPVAQEAQSFPVLLEWWHQQNNKERHLWPGIYTSRLQSKSNAWPEREIEQQVQIARSHPGASGSIHFSMKALMPDGNSNPPLAGLYPGEALVPATHWLTDSLPKRPNVQALKMDDQFLLRAYPDDRGEKEPWLWVVKKRYGSHWEIAIYPGSQQNIRLPETNGHGTFTGAAVSLVDELGNESEPYLIREISIVPSISW</sequence>
<feature type="compositionally biased region" description="Low complexity" evidence="2">
    <location>
        <begin position="68"/>
        <end position="78"/>
    </location>
</feature>
<dbReference type="Gene3D" id="3.20.20.80">
    <property type="entry name" value="Glycosidases"/>
    <property type="match status" value="1"/>
</dbReference>
<dbReference type="InterPro" id="IPR052177">
    <property type="entry name" value="Divisome_Glycosyl_Hydrolase"/>
</dbReference>
<keyword evidence="3" id="KW-1133">Transmembrane helix</keyword>
<keyword evidence="3" id="KW-0812">Transmembrane</keyword>
<dbReference type="InterPro" id="IPR003790">
    <property type="entry name" value="GHL10"/>
</dbReference>
<dbReference type="PANTHER" id="PTHR43405">
    <property type="entry name" value="GLYCOSYL HYDROLASE DIGH"/>
    <property type="match status" value="1"/>
</dbReference>
<evidence type="ECO:0000256" key="2">
    <source>
        <dbReference type="SAM" id="MobiDB-lite"/>
    </source>
</evidence>
<evidence type="ECO:0000256" key="3">
    <source>
        <dbReference type="SAM" id="Phobius"/>
    </source>
</evidence>